<accession>A0A2H4J1D0</accession>
<evidence type="ECO:0000313" key="1">
    <source>
        <dbReference type="EMBL" id="ASN68802.1"/>
    </source>
</evidence>
<gene>
    <name evidence="1" type="ORF">7AX3_61</name>
</gene>
<name>A0A2H4J1D0_9CAUD</name>
<sequence length="74" mass="8314">MIVLFIPSLISLLVSKAEEKGSPLTEEEVLAIRDNATAVVTDAQGVLAVAERRGYQDIDPEHCWEEWLDFNKQD</sequence>
<proteinExistence type="predicted"/>
<organism evidence="1">
    <name type="scientific">uncultured Caudovirales phage</name>
    <dbReference type="NCBI Taxonomy" id="2100421"/>
    <lineage>
        <taxon>Viruses</taxon>
        <taxon>Duplodnaviria</taxon>
        <taxon>Heunggongvirae</taxon>
        <taxon>Uroviricota</taxon>
        <taxon>Caudoviricetes</taxon>
        <taxon>Peduoviridae</taxon>
        <taxon>Maltschvirus</taxon>
        <taxon>Maltschvirus maltsch</taxon>
    </lineage>
</organism>
<reference evidence="1" key="1">
    <citation type="submission" date="2017-06" db="EMBL/GenBank/DDBJ databases">
        <title>Novel phages from South African skin metaviromes.</title>
        <authorList>
            <person name="van Zyl L.J."/>
            <person name="Abrahams Y."/>
            <person name="Stander E.A."/>
            <person name="Kirby B.M."/>
            <person name="Clavaud C."/>
            <person name="Farcet C."/>
            <person name="Breton L."/>
            <person name="Trindade M.I."/>
        </authorList>
    </citation>
    <scope>NUCLEOTIDE SEQUENCE</scope>
</reference>
<dbReference type="EMBL" id="MF417881">
    <property type="protein sequence ID" value="ASN68802.1"/>
    <property type="molecule type" value="Genomic_DNA"/>
</dbReference>
<protein>
    <submittedName>
        <fullName evidence="1">Uncharacterized protein</fullName>
    </submittedName>
</protein>